<dbReference type="PANTHER" id="PTHR40516">
    <property type="entry name" value="ANTITOXIN CHPS-RELATED"/>
    <property type="match status" value="1"/>
</dbReference>
<dbReference type="InterPro" id="IPR037914">
    <property type="entry name" value="SpoVT-AbrB_sf"/>
</dbReference>
<organism evidence="2 3">
    <name type="scientific">Rodentibacter rarus</name>
    <dbReference type="NCBI Taxonomy" id="1908260"/>
    <lineage>
        <taxon>Bacteria</taxon>
        <taxon>Pseudomonadati</taxon>
        <taxon>Pseudomonadota</taxon>
        <taxon>Gammaproteobacteria</taxon>
        <taxon>Pasteurellales</taxon>
        <taxon>Pasteurellaceae</taxon>
        <taxon>Rodentibacter</taxon>
    </lineage>
</organism>
<name>A0A1V3IIA0_9PAST</name>
<reference evidence="2 3" key="1">
    <citation type="submission" date="2016-10" db="EMBL/GenBank/DDBJ databases">
        <title>Rodentibacter gen. nov. and new species.</title>
        <authorList>
            <person name="Christensen H."/>
        </authorList>
    </citation>
    <scope>NUCLEOTIDE SEQUENCE [LARGE SCALE GENOMIC DNA]</scope>
    <source>
        <strain evidence="2 3">CCUG17206</strain>
    </source>
</reference>
<dbReference type="GO" id="GO:0003677">
    <property type="term" value="F:DNA binding"/>
    <property type="evidence" value="ECO:0007669"/>
    <property type="project" value="InterPro"/>
</dbReference>
<proteinExistence type="predicted"/>
<keyword evidence="3" id="KW-1185">Reference proteome</keyword>
<dbReference type="RefSeq" id="WP_077417425.1">
    <property type="nucleotide sequence ID" value="NZ_MLHJ01000094.1"/>
</dbReference>
<evidence type="ECO:0000313" key="3">
    <source>
        <dbReference type="Proteomes" id="UP000189433"/>
    </source>
</evidence>
<protein>
    <submittedName>
        <fullName evidence="2">Antitoxin MazE</fullName>
    </submittedName>
</protein>
<dbReference type="Gene3D" id="2.10.260.10">
    <property type="match status" value="1"/>
</dbReference>
<dbReference type="AlphaFoldDB" id="A0A1V3IIA0"/>
<dbReference type="PANTHER" id="PTHR40516:SF1">
    <property type="entry name" value="ANTITOXIN CHPS-RELATED"/>
    <property type="match status" value="1"/>
</dbReference>
<gene>
    <name evidence="2" type="ORF">BKK50_08950</name>
</gene>
<accession>A0A1V3IIA0</accession>
<dbReference type="EMBL" id="MLHJ01000094">
    <property type="protein sequence ID" value="OOF41009.1"/>
    <property type="molecule type" value="Genomic_DNA"/>
</dbReference>
<dbReference type="STRING" id="1908260.BKK50_08950"/>
<feature type="domain" description="SpoVT-AbrB" evidence="1">
    <location>
        <begin position="7"/>
        <end position="56"/>
    </location>
</feature>
<dbReference type="InterPro" id="IPR039052">
    <property type="entry name" value="Antitox_PemI-like"/>
</dbReference>
<dbReference type="Pfam" id="PF04014">
    <property type="entry name" value="MazE_antitoxin"/>
    <property type="match status" value="1"/>
</dbReference>
<comment type="caution">
    <text evidence="2">The sequence shown here is derived from an EMBL/GenBank/DDBJ whole genome shotgun (WGS) entry which is preliminary data.</text>
</comment>
<dbReference type="Proteomes" id="UP000189433">
    <property type="component" value="Unassembled WGS sequence"/>
</dbReference>
<evidence type="ECO:0000313" key="2">
    <source>
        <dbReference type="EMBL" id="OOF41009.1"/>
    </source>
</evidence>
<dbReference type="InterPro" id="IPR007159">
    <property type="entry name" value="SpoVT-AbrB_dom"/>
</dbReference>
<dbReference type="SUPFAM" id="SSF89447">
    <property type="entry name" value="AbrB/MazE/MraZ-like"/>
    <property type="match status" value="1"/>
</dbReference>
<sequence length="87" mass="10060">MNAITQVKQWGNSKALRLPTDFARLMNLNIGENIELRKINEKTIQLVILDKPKKQRLTLAERIKLTKADKLQPINDWDNLVPIGKEI</sequence>
<evidence type="ECO:0000259" key="1">
    <source>
        <dbReference type="Pfam" id="PF04014"/>
    </source>
</evidence>
<dbReference type="GO" id="GO:0097351">
    <property type="term" value="F:toxin sequestering activity"/>
    <property type="evidence" value="ECO:0007669"/>
    <property type="project" value="InterPro"/>
</dbReference>
<dbReference type="OrthoDB" id="9795766at2"/>